<keyword evidence="3" id="KW-0443">Lipid metabolism</keyword>
<evidence type="ECO:0000313" key="6">
    <source>
        <dbReference type="Proteomes" id="UP000649617"/>
    </source>
</evidence>
<organism evidence="5 6">
    <name type="scientific">Symbiodinium pilosum</name>
    <name type="common">Dinoflagellate</name>
    <dbReference type="NCBI Taxonomy" id="2952"/>
    <lineage>
        <taxon>Eukaryota</taxon>
        <taxon>Sar</taxon>
        <taxon>Alveolata</taxon>
        <taxon>Dinophyceae</taxon>
        <taxon>Suessiales</taxon>
        <taxon>Symbiodiniaceae</taxon>
        <taxon>Symbiodinium</taxon>
    </lineage>
</organism>
<evidence type="ECO:0000256" key="4">
    <source>
        <dbReference type="SAM" id="MobiDB-lite"/>
    </source>
</evidence>
<protein>
    <submittedName>
        <fullName evidence="5">Dagla protein</fullName>
    </submittedName>
</protein>
<dbReference type="EMBL" id="CAJNIZ010020791">
    <property type="protein sequence ID" value="CAE7445536.1"/>
    <property type="molecule type" value="Genomic_DNA"/>
</dbReference>
<evidence type="ECO:0000256" key="3">
    <source>
        <dbReference type="ARBA" id="ARBA00023098"/>
    </source>
</evidence>
<dbReference type="AlphaFoldDB" id="A0A812RML7"/>
<dbReference type="OrthoDB" id="438440at2759"/>
<gene>
    <name evidence="5" type="primary">Dagla</name>
    <name evidence="5" type="ORF">SPIL2461_LOCUS10857</name>
</gene>
<reference evidence="5" key="1">
    <citation type="submission" date="2021-02" db="EMBL/GenBank/DDBJ databases">
        <authorList>
            <person name="Dougan E. K."/>
            <person name="Rhodes N."/>
            <person name="Thang M."/>
            <person name="Chan C."/>
        </authorList>
    </citation>
    <scope>NUCLEOTIDE SEQUENCE</scope>
</reference>
<feature type="compositionally biased region" description="Polar residues" evidence="4">
    <location>
        <begin position="477"/>
        <end position="490"/>
    </location>
</feature>
<feature type="region of interest" description="Disordered" evidence="4">
    <location>
        <begin position="476"/>
        <end position="503"/>
    </location>
</feature>
<dbReference type="Gene3D" id="2.30.29.30">
    <property type="entry name" value="Pleckstrin-homology domain (PH domain)/Phosphotyrosine-binding domain (PTB)"/>
    <property type="match status" value="1"/>
</dbReference>
<feature type="non-terminal residue" evidence="5">
    <location>
        <position position="673"/>
    </location>
</feature>
<dbReference type="InterPro" id="IPR011993">
    <property type="entry name" value="PH-like_dom_sf"/>
</dbReference>
<evidence type="ECO:0000313" key="5">
    <source>
        <dbReference type="EMBL" id="CAE7445536.1"/>
    </source>
</evidence>
<dbReference type="PANTHER" id="PTHR45792:SF8">
    <property type="entry name" value="DIACYLGLYCEROL LIPASE-ALPHA"/>
    <property type="match status" value="1"/>
</dbReference>
<keyword evidence="2" id="KW-0442">Lipid degradation</keyword>
<proteinExistence type="predicted"/>
<keyword evidence="6" id="KW-1185">Reference proteome</keyword>
<comment type="caution">
    <text evidence="5">The sequence shown here is derived from an EMBL/GenBank/DDBJ whole genome shotgun (WGS) entry which is preliminary data.</text>
</comment>
<dbReference type="PANTHER" id="PTHR45792">
    <property type="entry name" value="DIACYLGLYCEROL LIPASE HOMOLOG-RELATED"/>
    <property type="match status" value="1"/>
</dbReference>
<dbReference type="SUPFAM" id="SSF50729">
    <property type="entry name" value="PH domain-like"/>
    <property type="match status" value="1"/>
</dbReference>
<name>A0A812RML7_SYMPI</name>
<dbReference type="InterPro" id="IPR052214">
    <property type="entry name" value="DAG_Lipase-Related"/>
</dbReference>
<dbReference type="Proteomes" id="UP000649617">
    <property type="component" value="Unassembled WGS sequence"/>
</dbReference>
<sequence>SRAAGPARATFRLFRRSVAGPSAVRLDPLSDAAELLHQTLKDLALTKEQQEVFERVVSCNSRFWQVAVDGCLDGSPPWRRHVALNLALLRAYHRHLAAQRIVDALELDVSEVQTSNHNSLNYSEAVEALRYCRWALAAYGGRGKRDGTEKINADGTSKMAAPVSEPLQLGMGEEERVAMAAAVAECSPTAIIISDLDDASQASDPLCPRFLLAEDVQHQELIVSVRGTQSLSDLLADLVGDAEDFAGDYAQLEIERIQFVISLESLEQFCHLEMIWMNCRPQQAERRRRRGSVSSVESHFEVCEILAILLLGGDENVERVPWTLPKDTELRCFLFAPPPVFGNELAQRSSFPRLFSFGFRPSVPSAVETAVEKARKVSVAFALNYDIIPRTSLHNGYKLFQEARVIDDFVGWGKRDVLRKLGLVEPESQVAVAHELEDALSKGASARPAPANPFPAQHAVTSRLFHMMLVPGGTATAPITPSDATHSASDGLTGPEDDALEGPRANGRWLLKRSDHLRQWRRRFAWIEAGELCFAASEKDPIRSTVPLTADSTLIMLLGEPSCLPFPAGMSPTMSFRADQVCSGTTTCSTTKTSRDFATPWAFHVQTASSWSGIERPDGGHSPTLPAIRTCVAGEVFLCTETAAERDMWLRDLASAVRAARRRWVRGWARFFA</sequence>
<dbReference type="GO" id="GO:0046340">
    <property type="term" value="P:diacylglycerol catabolic process"/>
    <property type="evidence" value="ECO:0007669"/>
    <property type="project" value="TreeGrafter"/>
</dbReference>
<evidence type="ECO:0000256" key="2">
    <source>
        <dbReference type="ARBA" id="ARBA00022963"/>
    </source>
</evidence>
<accession>A0A812RML7</accession>
<dbReference type="GO" id="GO:0019369">
    <property type="term" value="P:arachidonate metabolic process"/>
    <property type="evidence" value="ECO:0007669"/>
    <property type="project" value="TreeGrafter"/>
</dbReference>
<evidence type="ECO:0000256" key="1">
    <source>
        <dbReference type="ARBA" id="ARBA00022801"/>
    </source>
</evidence>
<keyword evidence="1" id="KW-0378">Hydrolase</keyword>
<dbReference type="GO" id="GO:0016298">
    <property type="term" value="F:lipase activity"/>
    <property type="evidence" value="ECO:0007669"/>
    <property type="project" value="TreeGrafter"/>
</dbReference>